<sequence length="321" mass="33946">MTSPSENPAQLRVLVIGGRGFVGSHVVRELVARGAKVHVFGPAMATDLLADLAGCFGETTGSVEDRAAISGAIRESGATAIVTTAAYGEGQKGLMRAGEVDADRAMAINVDGLRHVLEAAQAEGVGRVITTGSSVVFGPAEDYADERVDEDGARRPRTIYGLTKLLSENLVQYFRDRHGLDASSIRLPIVLGPGLWYQGAASAISGVIAAAAPNGRHGVSFHDEIIDLMHVADVACAIAAALEAPGPLEPIYQINGFSARMSEIAAAAEELVPGYVVEHEIVPPANSFPLMDDSRFRRQFGFAPEYDLRGLLLSRIEGEQK</sequence>
<accession>A0ABV7X244</accession>
<evidence type="ECO:0000313" key="4">
    <source>
        <dbReference type="EMBL" id="MFC3705642.1"/>
    </source>
</evidence>
<reference evidence="5" key="1">
    <citation type="journal article" date="2019" name="Int. J. Syst. Evol. Microbiol.">
        <title>The Global Catalogue of Microorganisms (GCM) 10K type strain sequencing project: providing services to taxonomists for standard genome sequencing and annotation.</title>
        <authorList>
            <consortium name="The Broad Institute Genomics Platform"/>
            <consortium name="The Broad Institute Genome Sequencing Center for Infectious Disease"/>
            <person name="Wu L."/>
            <person name="Ma J."/>
        </authorList>
    </citation>
    <scope>NUCLEOTIDE SEQUENCE [LARGE SCALE GENOMIC DNA]</scope>
    <source>
        <strain evidence="5">KCTC 42281</strain>
    </source>
</reference>
<gene>
    <name evidence="4" type="ORF">ACFOOL_12840</name>
</gene>
<keyword evidence="5" id="KW-1185">Reference proteome</keyword>
<evidence type="ECO:0000256" key="1">
    <source>
        <dbReference type="ARBA" id="ARBA00022857"/>
    </source>
</evidence>
<dbReference type="InterPro" id="IPR036291">
    <property type="entry name" value="NAD(P)-bd_dom_sf"/>
</dbReference>
<evidence type="ECO:0000313" key="5">
    <source>
        <dbReference type="Proteomes" id="UP001595613"/>
    </source>
</evidence>
<evidence type="ECO:0000256" key="2">
    <source>
        <dbReference type="ARBA" id="ARBA00023277"/>
    </source>
</evidence>
<dbReference type="PANTHER" id="PTHR43103:SF3">
    <property type="entry name" value="ADP-L-GLYCERO-D-MANNO-HEPTOSE-6-EPIMERASE"/>
    <property type="match status" value="1"/>
</dbReference>
<keyword evidence="2" id="KW-0119">Carbohydrate metabolism</keyword>
<evidence type="ECO:0000259" key="3">
    <source>
        <dbReference type="Pfam" id="PF01370"/>
    </source>
</evidence>
<dbReference type="Pfam" id="PF01370">
    <property type="entry name" value="Epimerase"/>
    <property type="match status" value="1"/>
</dbReference>
<comment type="caution">
    <text evidence="4">The sequence shown here is derived from an EMBL/GenBank/DDBJ whole genome shotgun (WGS) entry which is preliminary data.</text>
</comment>
<dbReference type="PANTHER" id="PTHR43103">
    <property type="entry name" value="NUCLEOSIDE-DIPHOSPHATE-SUGAR EPIMERASE"/>
    <property type="match status" value="1"/>
</dbReference>
<protein>
    <submittedName>
        <fullName evidence="4">NAD-dependent epimerase/dehydratase family protein</fullName>
    </submittedName>
</protein>
<keyword evidence="1" id="KW-0521">NADP</keyword>
<dbReference type="Gene3D" id="3.40.50.720">
    <property type="entry name" value="NAD(P)-binding Rossmann-like Domain"/>
    <property type="match status" value="1"/>
</dbReference>
<dbReference type="EMBL" id="JBHRYD010000011">
    <property type="protein sequence ID" value="MFC3705642.1"/>
    <property type="molecule type" value="Genomic_DNA"/>
</dbReference>
<dbReference type="InterPro" id="IPR001509">
    <property type="entry name" value="Epimerase_deHydtase"/>
</dbReference>
<dbReference type="Proteomes" id="UP001595613">
    <property type="component" value="Unassembled WGS sequence"/>
</dbReference>
<organism evidence="4 5">
    <name type="scientific">Devosia honganensis</name>
    <dbReference type="NCBI Taxonomy" id="1610527"/>
    <lineage>
        <taxon>Bacteria</taxon>
        <taxon>Pseudomonadati</taxon>
        <taxon>Pseudomonadota</taxon>
        <taxon>Alphaproteobacteria</taxon>
        <taxon>Hyphomicrobiales</taxon>
        <taxon>Devosiaceae</taxon>
        <taxon>Devosia</taxon>
    </lineage>
</organism>
<dbReference type="RefSeq" id="WP_380097533.1">
    <property type="nucleotide sequence ID" value="NZ_JBHRYD010000011.1"/>
</dbReference>
<feature type="domain" description="NAD-dependent epimerase/dehydratase" evidence="3">
    <location>
        <begin position="13"/>
        <end position="246"/>
    </location>
</feature>
<name>A0ABV7X244_9HYPH</name>
<proteinExistence type="predicted"/>
<dbReference type="SUPFAM" id="SSF51735">
    <property type="entry name" value="NAD(P)-binding Rossmann-fold domains"/>
    <property type="match status" value="1"/>
</dbReference>